<reference evidence="1 2" key="1">
    <citation type="submission" date="2018-03" db="EMBL/GenBank/DDBJ databases">
        <title>Genome sequence of Lactococcus lactis strain 14B4 from almond drupe.</title>
        <authorList>
            <person name="Tran T.D."/>
            <person name="McGarvey J.A."/>
            <person name="Huynh S."/>
            <person name="Parker C.T."/>
        </authorList>
    </citation>
    <scope>NUCLEOTIDE SEQUENCE [LARGE SCALE GENOMIC DNA]</scope>
    <source>
        <strain evidence="1 2">14B4</strain>
    </source>
</reference>
<organism evidence="1 2">
    <name type="scientific">Lactococcus lactis subsp. lactis</name>
    <name type="common">Streptococcus lactis</name>
    <dbReference type="NCBI Taxonomy" id="1360"/>
    <lineage>
        <taxon>Bacteria</taxon>
        <taxon>Bacillati</taxon>
        <taxon>Bacillota</taxon>
        <taxon>Bacilli</taxon>
        <taxon>Lactobacillales</taxon>
        <taxon>Streptococcaceae</taxon>
        <taxon>Lactococcus</taxon>
    </lineage>
</organism>
<dbReference type="Pfam" id="PF07852">
    <property type="entry name" value="DUF1642"/>
    <property type="match status" value="1"/>
</dbReference>
<name>A0A2Z3KKS3_LACLL</name>
<dbReference type="GeneID" id="89634121"/>
<proteinExistence type="predicted"/>
<dbReference type="RefSeq" id="WP_109991184.1">
    <property type="nucleotide sequence ID" value="NZ_CP028160.1"/>
</dbReference>
<dbReference type="EMBL" id="CP028160">
    <property type="protein sequence ID" value="AWN66495.1"/>
    <property type="molecule type" value="Genomic_DNA"/>
</dbReference>
<protein>
    <submittedName>
        <fullName evidence="1">Uncharacterized protein</fullName>
    </submittedName>
</protein>
<evidence type="ECO:0000313" key="1">
    <source>
        <dbReference type="EMBL" id="AWN66495.1"/>
    </source>
</evidence>
<gene>
    <name evidence="1" type="ORF">LL14B4_10045</name>
</gene>
<evidence type="ECO:0000313" key="2">
    <source>
        <dbReference type="Proteomes" id="UP000245919"/>
    </source>
</evidence>
<accession>A0A2Z3KKS3</accession>
<sequence length="221" mass="25716">MSKTFEEITRPDNGPLVELNNNMQEVFSQYRKMREYASYLEYQLKQKDEHILKVENENSFLRDKHTTFDSNGKSVEPIITQQALPVVPECVGEGIAWDEQSGKSIAEVLKDVFTTDDKDLKEAGLWIKNNPEKYIIARNIGYTVEKPQLFYLKNKMTGLNLVLEQSFNVTGKHVGERFREFDMQYIATDEQEARLYKNTFSKAEINNMETGSYEQIKSEED</sequence>
<dbReference type="InterPro" id="IPR012865">
    <property type="entry name" value="DUF1642"/>
</dbReference>
<dbReference type="AlphaFoldDB" id="A0A2Z3KKS3"/>
<dbReference type="Proteomes" id="UP000245919">
    <property type="component" value="Chromosome"/>
</dbReference>